<protein>
    <submittedName>
        <fullName evidence="2">Uncharacterized protein</fullName>
    </submittedName>
</protein>
<comment type="caution">
    <text evidence="2">The sequence shown here is derived from an EMBL/GenBank/DDBJ whole genome shotgun (WGS) entry which is preliminary data.</text>
</comment>
<dbReference type="AlphaFoldDB" id="A0AAV6MG74"/>
<feature type="region of interest" description="Disordered" evidence="1">
    <location>
        <begin position="1"/>
        <end position="37"/>
    </location>
</feature>
<evidence type="ECO:0000313" key="3">
    <source>
        <dbReference type="Proteomes" id="UP000685013"/>
    </source>
</evidence>
<organism evidence="2 3">
    <name type="scientific">Cucurbita argyrosperma subsp. sororia</name>
    <dbReference type="NCBI Taxonomy" id="37648"/>
    <lineage>
        <taxon>Eukaryota</taxon>
        <taxon>Viridiplantae</taxon>
        <taxon>Streptophyta</taxon>
        <taxon>Embryophyta</taxon>
        <taxon>Tracheophyta</taxon>
        <taxon>Spermatophyta</taxon>
        <taxon>Magnoliopsida</taxon>
        <taxon>eudicotyledons</taxon>
        <taxon>Gunneridae</taxon>
        <taxon>Pentapetalae</taxon>
        <taxon>rosids</taxon>
        <taxon>fabids</taxon>
        <taxon>Cucurbitales</taxon>
        <taxon>Cucurbitaceae</taxon>
        <taxon>Cucurbiteae</taxon>
        <taxon>Cucurbita</taxon>
    </lineage>
</organism>
<gene>
    <name evidence="2" type="ORF">SDJN03_20902</name>
</gene>
<feature type="compositionally biased region" description="Basic and acidic residues" evidence="1">
    <location>
        <begin position="1"/>
        <end position="15"/>
    </location>
</feature>
<keyword evidence="3" id="KW-1185">Reference proteome</keyword>
<dbReference type="Proteomes" id="UP000685013">
    <property type="component" value="Chromosome 14"/>
</dbReference>
<name>A0AAV6MG74_9ROSI</name>
<evidence type="ECO:0000313" key="2">
    <source>
        <dbReference type="EMBL" id="KAG6580900.1"/>
    </source>
</evidence>
<proteinExistence type="predicted"/>
<accession>A0AAV6MG74</accession>
<evidence type="ECO:0000256" key="1">
    <source>
        <dbReference type="SAM" id="MobiDB-lite"/>
    </source>
</evidence>
<sequence>MAKPNEAEMRIKQGTDSHMANSSDPPPTTHHPSESDSVFCLLGIRPRMPGQAGRNGSGTLQRNEEIEVLLKDVFLHCAAVGFVRHAADPPG</sequence>
<feature type="non-terminal residue" evidence="2">
    <location>
        <position position="1"/>
    </location>
</feature>
<dbReference type="EMBL" id="JAGKQH010000014">
    <property type="protein sequence ID" value="KAG6580900.1"/>
    <property type="molecule type" value="Genomic_DNA"/>
</dbReference>
<reference evidence="2 3" key="1">
    <citation type="journal article" date="2021" name="Hortic Res">
        <title>The domestication of Cucurbita argyrosperma as revealed by the genome of its wild relative.</title>
        <authorList>
            <person name="Barrera-Redondo J."/>
            <person name="Sanchez-de la Vega G."/>
            <person name="Aguirre-Liguori J.A."/>
            <person name="Castellanos-Morales G."/>
            <person name="Gutierrez-Guerrero Y.T."/>
            <person name="Aguirre-Dugua X."/>
            <person name="Aguirre-Planter E."/>
            <person name="Tenaillon M.I."/>
            <person name="Lira-Saade R."/>
            <person name="Eguiarte L.E."/>
        </authorList>
    </citation>
    <scope>NUCLEOTIDE SEQUENCE [LARGE SCALE GENOMIC DNA]</scope>
    <source>
        <strain evidence="2">JBR-2021</strain>
    </source>
</reference>